<evidence type="ECO:0000259" key="1">
    <source>
        <dbReference type="Pfam" id="PF00078"/>
    </source>
</evidence>
<accession>A0A1I7VSX5</accession>
<organism evidence="2 3">
    <name type="scientific">Loa loa</name>
    <name type="common">Eye worm</name>
    <name type="synonym">Filaria loa</name>
    <dbReference type="NCBI Taxonomy" id="7209"/>
    <lineage>
        <taxon>Eukaryota</taxon>
        <taxon>Metazoa</taxon>
        <taxon>Ecdysozoa</taxon>
        <taxon>Nematoda</taxon>
        <taxon>Chromadorea</taxon>
        <taxon>Rhabditida</taxon>
        <taxon>Spirurina</taxon>
        <taxon>Spiruromorpha</taxon>
        <taxon>Filarioidea</taxon>
        <taxon>Onchocercidae</taxon>
        <taxon>Loa</taxon>
    </lineage>
</organism>
<evidence type="ECO:0000313" key="2">
    <source>
        <dbReference type="Proteomes" id="UP000095285"/>
    </source>
</evidence>
<dbReference type="Pfam" id="PF00078">
    <property type="entry name" value="RVT_1"/>
    <property type="match status" value="1"/>
</dbReference>
<dbReference type="Gene3D" id="3.30.70.270">
    <property type="match status" value="1"/>
</dbReference>
<keyword evidence="2" id="KW-1185">Reference proteome</keyword>
<dbReference type="InterPro" id="IPR043502">
    <property type="entry name" value="DNA/RNA_pol_sf"/>
</dbReference>
<name>A0A1I7VSX5_LOALO</name>
<dbReference type="PANTHER" id="PTHR47331">
    <property type="entry name" value="PHD-TYPE DOMAIN-CONTAINING PROTEIN"/>
    <property type="match status" value="1"/>
</dbReference>
<dbReference type="WBParaSite" id="EN70_5903">
    <property type="protein sequence ID" value="EN70_5903"/>
    <property type="gene ID" value="EN70_5903"/>
</dbReference>
<sequence length="497" mass="58320">MKYGKIDREPAGIVRQKKDLDLIEKIKSGIEKSGIRRSTVCSTAKERIYPSRVSQKKEGSRLPLFIVKKQSKNFKNNEETNISPKTVAATVADDSIWDTYKMRPPGWMIMETEIGVAEGGKRKLGQDSDTGNRNNESYKFQTFANITKESQIYMAQIEQMWKLEAFGDEKALEAFQKSLTVDKEGRCVVSWPWKNQEIAPAKGYGLAWRRLRTTIRRLKKSPELLECYDEYIKILFEEGIIERIKNQNETWRGSIRRISKDEDPSLNECLHRGPVMMPSLIGILLRARQGRYLVITDVEKAFLQVSLRREDRDIIRFLWLKDKTKEVSHENLATYRFMRVPFGVVSSPFLLTVVIRHLLNEESSKLSTEVAKNLYADNVLTAESELESNRKAQEAKDLFKKAKMHLREFHTNYDIEVNREREITKTTTELLGIERNNIKNEFIWRWKIPEKAVRTTARYCNFMLLFTIHWDYYVRLYSHGNCWFKTYGRRVRPGMRN</sequence>
<dbReference type="Gene3D" id="3.10.10.10">
    <property type="entry name" value="HIV Type 1 Reverse Transcriptase, subunit A, domain 1"/>
    <property type="match status" value="1"/>
</dbReference>
<reference evidence="3" key="2">
    <citation type="submission" date="2016-11" db="UniProtKB">
        <authorList>
            <consortium name="WormBaseParasite"/>
        </authorList>
    </citation>
    <scope>IDENTIFICATION</scope>
</reference>
<dbReference type="AlphaFoldDB" id="A0A1I7VSX5"/>
<dbReference type="InterPro" id="IPR043128">
    <property type="entry name" value="Rev_trsase/Diguanyl_cyclase"/>
</dbReference>
<protein>
    <submittedName>
        <fullName evidence="3">Reverse transcriptase domain-containing protein</fullName>
    </submittedName>
</protein>
<dbReference type="PANTHER" id="PTHR47331:SF1">
    <property type="entry name" value="GAG-LIKE PROTEIN"/>
    <property type="match status" value="1"/>
</dbReference>
<dbReference type="STRING" id="7209.A0A1I7VSX5"/>
<reference evidence="2" key="1">
    <citation type="submission" date="2012-04" db="EMBL/GenBank/DDBJ databases">
        <title>The Genome Sequence of Loa loa.</title>
        <authorList>
            <consortium name="The Broad Institute Genome Sequencing Platform"/>
            <consortium name="Broad Institute Genome Sequencing Center for Infectious Disease"/>
            <person name="Nutman T.B."/>
            <person name="Fink D.L."/>
            <person name="Russ C."/>
            <person name="Young S."/>
            <person name="Zeng Q."/>
            <person name="Gargeya S."/>
            <person name="Alvarado L."/>
            <person name="Berlin A."/>
            <person name="Chapman S.B."/>
            <person name="Chen Z."/>
            <person name="Freedman E."/>
            <person name="Gellesch M."/>
            <person name="Goldberg J."/>
            <person name="Griggs A."/>
            <person name="Gujja S."/>
            <person name="Heilman E.R."/>
            <person name="Heiman D."/>
            <person name="Howarth C."/>
            <person name="Mehta T."/>
            <person name="Neiman D."/>
            <person name="Pearson M."/>
            <person name="Roberts A."/>
            <person name="Saif S."/>
            <person name="Shea T."/>
            <person name="Shenoy N."/>
            <person name="Sisk P."/>
            <person name="Stolte C."/>
            <person name="Sykes S."/>
            <person name="White J."/>
            <person name="Yandava C."/>
            <person name="Haas B."/>
            <person name="Henn M.R."/>
            <person name="Nusbaum C."/>
            <person name="Birren B."/>
        </authorList>
    </citation>
    <scope>NUCLEOTIDE SEQUENCE [LARGE SCALE GENOMIC DNA]</scope>
</reference>
<dbReference type="SUPFAM" id="SSF56672">
    <property type="entry name" value="DNA/RNA polymerases"/>
    <property type="match status" value="1"/>
</dbReference>
<dbReference type="Proteomes" id="UP000095285">
    <property type="component" value="Unassembled WGS sequence"/>
</dbReference>
<evidence type="ECO:0000313" key="3">
    <source>
        <dbReference type="WBParaSite" id="EN70_5903"/>
    </source>
</evidence>
<feature type="domain" description="Reverse transcriptase" evidence="1">
    <location>
        <begin position="281"/>
        <end position="408"/>
    </location>
</feature>
<dbReference type="InterPro" id="IPR000477">
    <property type="entry name" value="RT_dom"/>
</dbReference>
<proteinExistence type="predicted"/>